<feature type="domain" description="Potassium channel" evidence="9">
    <location>
        <begin position="2"/>
        <end position="62"/>
    </location>
</feature>
<dbReference type="PANTHER" id="PTHR11003:SF291">
    <property type="entry name" value="IP11374P"/>
    <property type="match status" value="1"/>
</dbReference>
<keyword evidence="4 8" id="KW-1133">Transmembrane helix</keyword>
<evidence type="ECO:0000256" key="4">
    <source>
        <dbReference type="ARBA" id="ARBA00022989"/>
    </source>
</evidence>
<dbReference type="GO" id="GO:0005886">
    <property type="term" value="C:plasma membrane"/>
    <property type="evidence" value="ECO:0007669"/>
    <property type="project" value="TreeGrafter"/>
</dbReference>
<comment type="subcellular location">
    <subcellularLocation>
        <location evidence="1">Membrane</location>
        <topology evidence="1">Multi-pass membrane protein</topology>
    </subcellularLocation>
</comment>
<evidence type="ECO:0000313" key="10">
    <source>
        <dbReference type="EMBL" id="CDW35640.1"/>
    </source>
</evidence>
<feature type="transmembrane region" description="Helical" evidence="8">
    <location>
        <begin position="6"/>
        <end position="27"/>
    </location>
</feature>
<dbReference type="SUPFAM" id="SSF81324">
    <property type="entry name" value="Voltage-gated potassium channels"/>
    <property type="match status" value="1"/>
</dbReference>
<evidence type="ECO:0000256" key="7">
    <source>
        <dbReference type="ARBA" id="ARBA00023303"/>
    </source>
</evidence>
<dbReference type="PANTHER" id="PTHR11003">
    <property type="entry name" value="POTASSIUM CHANNEL, SUBFAMILY K"/>
    <property type="match status" value="1"/>
</dbReference>
<accession>A0A0K2UC56</accession>
<dbReference type="EMBL" id="HACA01018279">
    <property type="protein sequence ID" value="CDW35640.1"/>
    <property type="molecule type" value="Transcribed_RNA"/>
</dbReference>
<dbReference type="AlphaFoldDB" id="A0A0K2UC56"/>
<protein>
    <submittedName>
        <fullName evidence="10">Two pore potassium channel protein sup9like [Megachile rotundata]</fullName>
    </submittedName>
</protein>
<dbReference type="Pfam" id="PF07885">
    <property type="entry name" value="Ion_trans_2"/>
    <property type="match status" value="1"/>
</dbReference>
<dbReference type="OrthoDB" id="297496at2759"/>
<dbReference type="GO" id="GO:0030322">
    <property type="term" value="P:stabilization of membrane potential"/>
    <property type="evidence" value="ECO:0007669"/>
    <property type="project" value="TreeGrafter"/>
</dbReference>
<name>A0A0K2UC56_LEPSM</name>
<keyword evidence="7 10" id="KW-0407">Ion channel</keyword>
<evidence type="ECO:0000256" key="1">
    <source>
        <dbReference type="ARBA" id="ARBA00004141"/>
    </source>
</evidence>
<keyword evidence="5" id="KW-0406">Ion transport</keyword>
<dbReference type="InterPro" id="IPR003280">
    <property type="entry name" value="2pore_dom_K_chnl"/>
</dbReference>
<organism evidence="10">
    <name type="scientific">Lepeophtheirus salmonis</name>
    <name type="common">Salmon louse</name>
    <name type="synonym">Caligus salmonis</name>
    <dbReference type="NCBI Taxonomy" id="72036"/>
    <lineage>
        <taxon>Eukaryota</taxon>
        <taxon>Metazoa</taxon>
        <taxon>Ecdysozoa</taxon>
        <taxon>Arthropoda</taxon>
        <taxon>Crustacea</taxon>
        <taxon>Multicrustacea</taxon>
        <taxon>Hexanauplia</taxon>
        <taxon>Copepoda</taxon>
        <taxon>Siphonostomatoida</taxon>
        <taxon>Caligidae</taxon>
        <taxon>Lepeophtheirus</taxon>
    </lineage>
</organism>
<feature type="transmembrane region" description="Helical" evidence="8">
    <location>
        <begin position="39"/>
        <end position="62"/>
    </location>
</feature>
<dbReference type="InterPro" id="IPR013099">
    <property type="entry name" value="K_chnl_dom"/>
</dbReference>
<feature type="non-terminal residue" evidence="10">
    <location>
        <position position="1"/>
    </location>
</feature>
<reference evidence="10" key="1">
    <citation type="submission" date="2014-05" db="EMBL/GenBank/DDBJ databases">
        <authorList>
            <person name="Chronopoulou M."/>
        </authorList>
    </citation>
    <scope>NUCLEOTIDE SEQUENCE</scope>
    <source>
        <tissue evidence="10">Whole organism</tissue>
    </source>
</reference>
<proteinExistence type="predicted"/>
<dbReference type="GO" id="GO:0015271">
    <property type="term" value="F:outward rectifier potassium channel activity"/>
    <property type="evidence" value="ECO:0007669"/>
    <property type="project" value="TreeGrafter"/>
</dbReference>
<keyword evidence="6 8" id="KW-0472">Membrane</keyword>
<evidence type="ECO:0000256" key="6">
    <source>
        <dbReference type="ARBA" id="ARBA00023136"/>
    </source>
</evidence>
<dbReference type="GO" id="GO:0022841">
    <property type="term" value="F:potassium ion leak channel activity"/>
    <property type="evidence" value="ECO:0007669"/>
    <property type="project" value="TreeGrafter"/>
</dbReference>
<keyword evidence="3 8" id="KW-0812">Transmembrane</keyword>
<keyword evidence="2" id="KW-0813">Transport</keyword>
<evidence type="ECO:0000256" key="8">
    <source>
        <dbReference type="SAM" id="Phobius"/>
    </source>
</evidence>
<evidence type="ECO:0000256" key="5">
    <source>
        <dbReference type="ARBA" id="ARBA00023065"/>
    </source>
</evidence>
<evidence type="ECO:0000259" key="9">
    <source>
        <dbReference type="Pfam" id="PF07885"/>
    </source>
</evidence>
<dbReference type="Gene3D" id="1.10.287.70">
    <property type="match status" value="1"/>
</dbReference>
<evidence type="ECO:0000256" key="2">
    <source>
        <dbReference type="ARBA" id="ARBA00022448"/>
    </source>
</evidence>
<sequence length="330" mass="37497">QGWTYFNAIYYCFVTLTTIGFGDLVALQQDNALETKPEYVIFALFFIMFGLAIIAASLNLMVLKFMMLNTEDEKRDEQEAIQAAAHTVKLDGDVILQHNDVVHWQDQEIYIDDEVRSVCSCNGCYPFHRLVYSSHQRRGGGQSGNELWAPAIPAIRSQFSCSAIEEHLRPMSKKKPSCDHSSSVWAHPSPSKAESVHDLRRSMMCSKLRLPSASPLLVDSEIPKCPSCDARIDQELIANHKIEASFEEQRRSIKISLSSWYDDRISTGSDLNIFSRLWRTISQGGTMLEDTFSQPSAVKDRHYSFVLDEMESLKSVPKGKNLHYYKRVSL</sequence>
<evidence type="ECO:0000256" key="3">
    <source>
        <dbReference type="ARBA" id="ARBA00022692"/>
    </source>
</evidence>